<evidence type="ECO:0000313" key="2">
    <source>
        <dbReference type="Proteomes" id="UP000291831"/>
    </source>
</evidence>
<gene>
    <name evidence="1" type="ORF">AEth_01357</name>
</gene>
<protein>
    <submittedName>
        <fullName evidence="1">Uncharacterized protein</fullName>
    </submittedName>
</protein>
<proteinExistence type="predicted"/>
<accession>A0A8B3S157</accession>
<name>A0A8B3S157_9EURY</name>
<dbReference type="AlphaFoldDB" id="A0A8B3S157"/>
<comment type="caution">
    <text evidence="1">The sequence shown here is derived from an EMBL/GenBank/DDBJ whole genome shotgun (WGS) entry which is preliminary data.</text>
</comment>
<dbReference type="Proteomes" id="UP000291831">
    <property type="component" value="Unassembled WGS sequence"/>
</dbReference>
<dbReference type="EMBL" id="RPGO01000030">
    <property type="protein sequence ID" value="RZB29215.1"/>
    <property type="molecule type" value="Genomic_DNA"/>
</dbReference>
<organism evidence="1 2">
    <name type="scientific">Candidatus Argoarchaeum ethanivorans</name>
    <dbReference type="NCBI Taxonomy" id="2608793"/>
    <lineage>
        <taxon>Archaea</taxon>
        <taxon>Methanobacteriati</taxon>
        <taxon>Methanobacteriota</taxon>
        <taxon>Stenosarchaea group</taxon>
        <taxon>Methanomicrobia</taxon>
        <taxon>Methanosarcinales</taxon>
        <taxon>Methanosarcinales incertae sedis</taxon>
        <taxon>GOM Arc I cluster</taxon>
        <taxon>Candidatus Argoarchaeum</taxon>
    </lineage>
</organism>
<sequence>MIVENYCEQILFSEQIIKDLLDWFDGYGVKRW</sequence>
<evidence type="ECO:0000313" key="1">
    <source>
        <dbReference type="EMBL" id="RZB29215.1"/>
    </source>
</evidence>
<reference evidence="2" key="1">
    <citation type="submission" date="2019-01" db="EMBL/GenBank/DDBJ databases">
        <title>Anaerobic oxidation of ethane by archaea from a marine hydrocarbon seep.</title>
        <authorList>
            <person name="Musat F."/>
        </authorList>
    </citation>
    <scope>NUCLEOTIDE SEQUENCE [LARGE SCALE GENOMIC DNA]</scope>
</reference>